<organism evidence="3 4">
    <name type="scientific">Elysia marginata</name>
    <dbReference type="NCBI Taxonomy" id="1093978"/>
    <lineage>
        <taxon>Eukaryota</taxon>
        <taxon>Metazoa</taxon>
        <taxon>Spiralia</taxon>
        <taxon>Lophotrochozoa</taxon>
        <taxon>Mollusca</taxon>
        <taxon>Gastropoda</taxon>
        <taxon>Heterobranchia</taxon>
        <taxon>Euthyneura</taxon>
        <taxon>Panpulmonata</taxon>
        <taxon>Sacoglossa</taxon>
        <taxon>Placobranchoidea</taxon>
        <taxon>Plakobranchidae</taxon>
        <taxon>Elysia</taxon>
    </lineage>
</organism>
<gene>
    <name evidence="3" type="ORF">ElyMa_003222800</name>
</gene>
<dbReference type="AlphaFoldDB" id="A0AAV4J5N6"/>
<dbReference type="PROSITE" id="PS50994">
    <property type="entry name" value="INTEGRASE"/>
    <property type="match status" value="1"/>
</dbReference>
<accession>A0AAV4J5N6</accession>
<feature type="domain" description="Integrase catalytic" evidence="2">
    <location>
        <begin position="1"/>
        <end position="111"/>
    </location>
</feature>
<dbReference type="Pfam" id="PF00080">
    <property type="entry name" value="Sod_Cu"/>
    <property type="match status" value="1"/>
</dbReference>
<dbReference type="Gene3D" id="3.30.420.10">
    <property type="entry name" value="Ribonuclease H-like superfamily/Ribonuclease H"/>
    <property type="match status" value="1"/>
</dbReference>
<dbReference type="GO" id="GO:0005507">
    <property type="term" value="F:copper ion binding"/>
    <property type="evidence" value="ECO:0007669"/>
    <property type="project" value="InterPro"/>
</dbReference>
<dbReference type="SUPFAM" id="SSF53098">
    <property type="entry name" value="Ribonuclease H-like"/>
    <property type="match status" value="1"/>
</dbReference>
<evidence type="ECO:0000313" key="4">
    <source>
        <dbReference type="Proteomes" id="UP000762676"/>
    </source>
</evidence>
<dbReference type="InterPro" id="IPR036397">
    <property type="entry name" value="RNaseH_sf"/>
</dbReference>
<evidence type="ECO:0000256" key="1">
    <source>
        <dbReference type="SAM" id="MobiDB-lite"/>
    </source>
</evidence>
<name>A0AAV4J5N6_9GAST</name>
<dbReference type="EMBL" id="BMAT01006634">
    <property type="protein sequence ID" value="GFS16807.1"/>
    <property type="molecule type" value="Genomic_DNA"/>
</dbReference>
<dbReference type="InterPro" id="IPR012337">
    <property type="entry name" value="RNaseH-like_sf"/>
</dbReference>
<dbReference type="GO" id="GO:0006801">
    <property type="term" value="P:superoxide metabolic process"/>
    <property type="evidence" value="ECO:0007669"/>
    <property type="project" value="InterPro"/>
</dbReference>
<dbReference type="Proteomes" id="UP000762676">
    <property type="component" value="Unassembled WGS sequence"/>
</dbReference>
<protein>
    <submittedName>
        <fullName evidence="3">Superoxide dismutase [Cu-Zn]</fullName>
    </submittedName>
</protein>
<dbReference type="SUPFAM" id="SSF49329">
    <property type="entry name" value="Cu,Zn superoxide dismutase-like"/>
    <property type="match status" value="1"/>
</dbReference>
<feature type="compositionally biased region" description="Basic residues" evidence="1">
    <location>
        <begin position="131"/>
        <end position="142"/>
    </location>
</feature>
<dbReference type="InterPro" id="IPR001584">
    <property type="entry name" value="Integrase_cat-core"/>
</dbReference>
<comment type="caution">
    <text evidence="3">The sequence shown here is derived from an EMBL/GenBank/DDBJ whole genome shotgun (WGS) entry which is preliminary data.</text>
</comment>
<feature type="compositionally biased region" description="Basic residues" evidence="1">
    <location>
        <begin position="150"/>
        <end position="166"/>
    </location>
</feature>
<dbReference type="InterPro" id="IPR036423">
    <property type="entry name" value="SOD-like_Cu/Zn_dom_sf"/>
</dbReference>
<feature type="compositionally biased region" description="Basic and acidic residues" evidence="1">
    <location>
        <begin position="120"/>
        <end position="130"/>
    </location>
</feature>
<keyword evidence="4" id="KW-1185">Reference proteome</keyword>
<dbReference type="InterPro" id="IPR024134">
    <property type="entry name" value="SOD_Cu/Zn_/chaperone"/>
</dbReference>
<feature type="region of interest" description="Disordered" evidence="1">
    <location>
        <begin position="113"/>
        <end position="171"/>
    </location>
</feature>
<dbReference type="PRINTS" id="PR00068">
    <property type="entry name" value="CUZNDISMTASE"/>
</dbReference>
<evidence type="ECO:0000259" key="2">
    <source>
        <dbReference type="PROSITE" id="PS50994"/>
    </source>
</evidence>
<dbReference type="InterPro" id="IPR001424">
    <property type="entry name" value="SOD_Cu_Zn_dom"/>
</dbReference>
<dbReference type="PANTHER" id="PTHR10003">
    <property type="entry name" value="SUPEROXIDE DISMUTASE CU-ZN -RELATED"/>
    <property type="match status" value="1"/>
</dbReference>
<dbReference type="GO" id="GO:0003676">
    <property type="term" value="F:nucleic acid binding"/>
    <property type="evidence" value="ECO:0007669"/>
    <property type="project" value="InterPro"/>
</dbReference>
<dbReference type="GO" id="GO:0015074">
    <property type="term" value="P:DNA integration"/>
    <property type="evidence" value="ECO:0007669"/>
    <property type="project" value="InterPro"/>
</dbReference>
<dbReference type="Gene3D" id="2.60.40.200">
    <property type="entry name" value="Superoxide dismutase, copper/zinc binding domain"/>
    <property type="match status" value="1"/>
</dbReference>
<evidence type="ECO:0000313" key="3">
    <source>
        <dbReference type="EMBL" id="GFS16807.1"/>
    </source>
</evidence>
<proteinExistence type="predicted"/>
<sequence>MGIVGPINPPSEAWHRFILTLIDYATRYAEAVSLRKIDTETVAEALVDIYSRLGVPEDVLSDQGTQFMSDLTPMQEDIQQLQKTVESMANPINIHLDGVSSVDSSTLQQDVGKHKHHSHTVHEHGHDTHKQDHKHHQNHKHHEKEGAMKRGGKTTKCKNCKHHHWSKSTARGLRAMEGRRRRLRLPTNHTSTSTSTWQPPRVGIIGNMPAWQETKISPKMPGNLEVKVDARDTGRTDGRSLHGIHVHEFADVANGCNAFGGHYNPRGHDHGGPESEESRHPGDWGKIETKDGVVQTAFNASGTLFGPESMIGRGIVV</sequence>
<reference evidence="3 4" key="1">
    <citation type="journal article" date="2021" name="Elife">
        <title>Chloroplast acquisition without the gene transfer in kleptoplastic sea slugs, Plakobranchus ocellatus.</title>
        <authorList>
            <person name="Maeda T."/>
            <person name="Takahashi S."/>
            <person name="Yoshida T."/>
            <person name="Shimamura S."/>
            <person name="Takaki Y."/>
            <person name="Nagai Y."/>
            <person name="Toyoda A."/>
            <person name="Suzuki Y."/>
            <person name="Arimoto A."/>
            <person name="Ishii H."/>
            <person name="Satoh N."/>
            <person name="Nishiyama T."/>
            <person name="Hasebe M."/>
            <person name="Maruyama T."/>
            <person name="Minagawa J."/>
            <person name="Obokata J."/>
            <person name="Shigenobu S."/>
        </authorList>
    </citation>
    <scope>NUCLEOTIDE SEQUENCE [LARGE SCALE GENOMIC DNA]</scope>
</reference>